<comment type="caution">
    <text evidence="1">The sequence shown here is derived from an EMBL/GenBank/DDBJ whole genome shotgun (WGS) entry which is preliminary data.</text>
</comment>
<dbReference type="PANTHER" id="PTHR35340">
    <property type="entry name" value="PQQ ENZYME REPEAT PROTEIN-RELATED"/>
    <property type="match status" value="1"/>
</dbReference>
<dbReference type="STRING" id="897.B2D07_17200"/>
<dbReference type="InterPro" id="IPR010262">
    <property type="entry name" value="Arylsulfotransferase_bact"/>
</dbReference>
<dbReference type="PATRIC" id="fig|1121405.3.peg.294"/>
<name>S7U5I8_DESML</name>
<dbReference type="OrthoDB" id="264813at2"/>
<proteinExistence type="predicted"/>
<dbReference type="PANTHER" id="PTHR35340:SF5">
    <property type="entry name" value="ASST-DOMAIN-CONTAINING PROTEIN"/>
    <property type="match status" value="1"/>
</dbReference>
<evidence type="ECO:0000313" key="1">
    <source>
        <dbReference type="EMBL" id="EPR44602.1"/>
    </source>
</evidence>
<evidence type="ECO:0008006" key="3">
    <source>
        <dbReference type="Google" id="ProtNLM"/>
    </source>
</evidence>
<keyword evidence="2" id="KW-1185">Reference proteome</keyword>
<dbReference type="Proteomes" id="UP000014977">
    <property type="component" value="Unassembled WGS sequence"/>
</dbReference>
<dbReference type="EMBL" id="ATHJ01000022">
    <property type="protein sequence ID" value="EPR44602.1"/>
    <property type="molecule type" value="Genomic_DNA"/>
</dbReference>
<reference evidence="1 2" key="1">
    <citation type="journal article" date="2013" name="Genome Announc.">
        <title>Draft genome sequences for three mercury-methylating, sulfate-reducing bacteria.</title>
        <authorList>
            <person name="Brown S.D."/>
            <person name="Hurt R.A.Jr."/>
            <person name="Gilmour C.C."/>
            <person name="Elias D.A."/>
        </authorList>
    </citation>
    <scope>NUCLEOTIDE SEQUENCE [LARGE SCALE GENOMIC DNA]</scope>
    <source>
        <strain evidence="1 2">DSM 2059</strain>
    </source>
</reference>
<dbReference type="eggNOG" id="COG3118">
    <property type="taxonomic scope" value="Bacteria"/>
</dbReference>
<gene>
    <name evidence="1" type="ORF">dsmv_1061</name>
</gene>
<organism evidence="1 2">
    <name type="scientific">Desulfococcus multivorans DSM 2059</name>
    <dbReference type="NCBI Taxonomy" id="1121405"/>
    <lineage>
        <taxon>Bacteria</taxon>
        <taxon>Pseudomonadati</taxon>
        <taxon>Thermodesulfobacteriota</taxon>
        <taxon>Desulfobacteria</taxon>
        <taxon>Desulfobacterales</taxon>
        <taxon>Desulfococcaceae</taxon>
        <taxon>Desulfococcus</taxon>
    </lineage>
</organism>
<dbReference type="InterPro" id="IPR053143">
    <property type="entry name" value="Arylsulfate_ST"/>
</dbReference>
<accession>S7U5I8</accession>
<sequence>MRKLSNTLSVLLFLMISTILFSTVDGNCFWYGDPGDPIIPYYEPSDDVVRPLHDYIHNNVYPRLTYAFLTFDNRGTDRGLTVYDKSKAYDGYTLLGSLAPVDENGLPWELDNSVGRPYSAILIDMEGNIVNKWQVAGFPAKMLPGGYVMGGVGTGVPGHLEDRALVQQDWCGNEVWRYEASVDPDKEIEDEDGNIIKFDGGLRMHHDFQREGNPVGYYAPGMHANTDGGKTLILIHDDPDEDTSHISNFPLEDDAIREVDWEGNVIWEWHPYEHFDECGFSDIAKEAIMTIQSGAGIIGATFPENDWQHINAVSYLGPNRWYRNGDERFHPDNIIWDGRTSNMTAIVARYDDPEGRWQSGDIVWKIGPDFVPGTKEHRLGQIIGQHMAHMIPQGLPGEGNILMFDNGGLAGWGSYFPGLPPMYPTVFRDYSRVIEFNPVTMEMEWEYVLKTPNEDGRKFFSWFISGAQRLKNGNTMITEGSTGRVFEVTQKGEIVWEYISPFGSINEQTGLSGPGMVYRAYRVPKGWVPQNAKCEKQK</sequence>
<dbReference type="Pfam" id="PF05935">
    <property type="entry name" value="Arylsulfotrans"/>
    <property type="match status" value="1"/>
</dbReference>
<dbReference type="RefSeq" id="WP_020875301.1">
    <property type="nucleotide sequence ID" value="NZ_ATHJ01000022.1"/>
</dbReference>
<dbReference type="AlphaFoldDB" id="S7U5I8"/>
<dbReference type="GO" id="GO:0004062">
    <property type="term" value="F:aryl sulfotransferase activity"/>
    <property type="evidence" value="ECO:0007669"/>
    <property type="project" value="InterPro"/>
</dbReference>
<protein>
    <recommendedName>
        <fullName evidence="3">Arylsulfotransferase</fullName>
    </recommendedName>
</protein>
<evidence type="ECO:0000313" key="2">
    <source>
        <dbReference type="Proteomes" id="UP000014977"/>
    </source>
</evidence>